<accession>A0ABZ2NRK7</accession>
<dbReference type="RefSeq" id="WP_338833473.1">
    <property type="nucleotide sequence ID" value="NZ_CP147711.1"/>
</dbReference>
<protein>
    <recommendedName>
        <fullName evidence="4">Glycosyltransferase RgtA/B/C/D-like domain-containing protein</fullName>
    </recommendedName>
</protein>
<feature type="transmembrane region" description="Helical" evidence="1">
    <location>
        <begin position="144"/>
        <end position="166"/>
    </location>
</feature>
<sequence length="528" mass="57300">MNGDVVGSSFTFGTMSAGSRITLLWLAVATALSISLLFPLFIVDVPPIEDYPNHLARFFILAHPDDPILSKMYAPHWAVLPNLGMDLVGAGLFRVVDPFIGGKVLLALSLLAPIAGVTLYHRIAFGCVSYWPLASGLVAYNATFFLGFMNFLLSIGIAFAGAAIWISLRRKDHPKLSAVTGAIAATVAFFTHIFGLVFLFLLIGSSELADLRRQHSSGELKSSAILTSGIAMMAAALPAVIIYSASPFGGAVTAEGEWPWLIKALRLLSPFAVTSAPLMIQSAGLFVIIIVLVWRHTDFAPGAWLVFGALAVAYVAVPFDIKGGSFVDARVAVIFAFMLFAALNPRLAPARGIIVTVAIVALIATRVAFISSGWSSARRDVADVRAAISNVEPGARVLAVTGSTEGRFWEPENWILPGFYRLYLHLPALLVVDRRAFWPLLFASPTQQPVSTLPPFDRISQMGEPVDWTRLANEPYSLEVLMRARYLVGWRANFDYVLVVDAHPETLQISGLVHVHDGPFAKLFQIVR</sequence>
<dbReference type="EMBL" id="CP147711">
    <property type="protein sequence ID" value="WXC77378.1"/>
    <property type="molecule type" value="Genomic_DNA"/>
</dbReference>
<evidence type="ECO:0000313" key="3">
    <source>
        <dbReference type="Proteomes" id="UP001432046"/>
    </source>
</evidence>
<keyword evidence="1" id="KW-0812">Transmembrane</keyword>
<evidence type="ECO:0000256" key="1">
    <source>
        <dbReference type="SAM" id="Phobius"/>
    </source>
</evidence>
<feature type="transmembrane region" description="Helical" evidence="1">
    <location>
        <begin position="299"/>
        <end position="319"/>
    </location>
</feature>
<organism evidence="2 3">
    <name type="scientific">Bradyrhizobium septentrionale</name>
    <dbReference type="NCBI Taxonomy" id="1404411"/>
    <lineage>
        <taxon>Bacteria</taxon>
        <taxon>Pseudomonadati</taxon>
        <taxon>Pseudomonadota</taxon>
        <taxon>Alphaproteobacteria</taxon>
        <taxon>Hyphomicrobiales</taxon>
        <taxon>Nitrobacteraceae</taxon>
        <taxon>Bradyrhizobium</taxon>
    </lineage>
</organism>
<keyword evidence="1" id="KW-0472">Membrane</keyword>
<evidence type="ECO:0000313" key="2">
    <source>
        <dbReference type="EMBL" id="WXC77378.1"/>
    </source>
</evidence>
<evidence type="ECO:0008006" key="4">
    <source>
        <dbReference type="Google" id="ProtNLM"/>
    </source>
</evidence>
<feature type="transmembrane region" description="Helical" evidence="1">
    <location>
        <begin position="223"/>
        <end position="246"/>
    </location>
</feature>
<dbReference type="Proteomes" id="UP001432046">
    <property type="component" value="Chromosome"/>
</dbReference>
<feature type="transmembrane region" description="Helical" evidence="1">
    <location>
        <begin position="326"/>
        <end position="343"/>
    </location>
</feature>
<proteinExistence type="predicted"/>
<feature type="transmembrane region" description="Helical" evidence="1">
    <location>
        <begin position="267"/>
        <end position="293"/>
    </location>
</feature>
<feature type="transmembrane region" description="Helical" evidence="1">
    <location>
        <begin position="349"/>
        <end position="369"/>
    </location>
</feature>
<name>A0ABZ2NRK7_9BRAD</name>
<reference evidence="2" key="1">
    <citation type="journal article" date="2021" name="Int. J. Syst. Evol. Microbiol.">
        <title>Bradyrhizobium septentrionale sp. nov. (sv. septentrionale) and Bradyrhizobium quebecense sp. nov. (sv. septentrionale) associated with legumes native to Canada possess rearranged symbiosis genes and numerous insertion sequences.</title>
        <authorList>
            <person name="Bromfield E.S.P."/>
            <person name="Cloutier S."/>
        </authorList>
    </citation>
    <scope>NUCLEOTIDE SEQUENCE</scope>
    <source>
        <strain evidence="2">5S5</strain>
    </source>
</reference>
<feature type="transmembrane region" description="Helical" evidence="1">
    <location>
        <begin position="105"/>
        <end position="124"/>
    </location>
</feature>
<reference evidence="2" key="2">
    <citation type="submission" date="2024-03" db="EMBL/GenBank/DDBJ databases">
        <authorList>
            <person name="Bromfield E.S.P."/>
            <person name="Cloutier S."/>
        </authorList>
    </citation>
    <scope>NUCLEOTIDE SEQUENCE</scope>
    <source>
        <strain evidence="2">5S5</strain>
    </source>
</reference>
<gene>
    <name evidence="2" type="ORF">WDK88_28575</name>
</gene>
<feature type="transmembrane region" description="Helical" evidence="1">
    <location>
        <begin position="178"/>
        <end position="203"/>
    </location>
</feature>
<keyword evidence="1" id="KW-1133">Transmembrane helix</keyword>
<feature type="transmembrane region" description="Helical" evidence="1">
    <location>
        <begin position="21"/>
        <end position="42"/>
    </location>
</feature>
<keyword evidence="3" id="KW-1185">Reference proteome</keyword>